<keyword evidence="3" id="KW-0808">Transferase</keyword>
<evidence type="ECO:0000256" key="2">
    <source>
        <dbReference type="ARBA" id="ARBA00013187"/>
    </source>
</evidence>
<keyword evidence="7" id="KW-0436">Ligase</keyword>
<comment type="caution">
    <text evidence="7">The sequence shown here is derived from an EMBL/GenBank/DDBJ whole genome shotgun (WGS) entry which is preliminary data.</text>
</comment>
<dbReference type="PANTHER" id="PTHR13693">
    <property type="entry name" value="CLASS II AMINOTRANSFERASE/8-AMINO-7-OXONONANOATE SYNTHASE"/>
    <property type="match status" value="1"/>
</dbReference>
<evidence type="ECO:0000256" key="5">
    <source>
        <dbReference type="ARBA" id="ARBA00047715"/>
    </source>
</evidence>
<reference evidence="7" key="2">
    <citation type="submission" date="2020-09" db="EMBL/GenBank/DDBJ databases">
        <authorList>
            <person name="Sun Q."/>
            <person name="Ohkuma M."/>
        </authorList>
    </citation>
    <scope>NUCLEOTIDE SEQUENCE</scope>
    <source>
        <strain evidence="7">JCM 4059</strain>
    </source>
</reference>
<dbReference type="GO" id="GO:0008710">
    <property type="term" value="F:8-amino-7-oxononanoate synthase activity"/>
    <property type="evidence" value="ECO:0007669"/>
    <property type="project" value="UniProtKB-EC"/>
</dbReference>
<dbReference type="Gene3D" id="3.90.1150.10">
    <property type="entry name" value="Aspartate Aminotransferase, domain 1"/>
    <property type="match status" value="1"/>
</dbReference>
<dbReference type="RefSeq" id="WP_190130935.1">
    <property type="nucleotide sequence ID" value="NZ_BNBD01000008.1"/>
</dbReference>
<dbReference type="PANTHER" id="PTHR13693:SF100">
    <property type="entry name" value="8-AMINO-7-OXONONANOATE SYNTHASE"/>
    <property type="match status" value="1"/>
</dbReference>
<comment type="cofactor">
    <cofactor evidence="1">
        <name>pyridoxal 5'-phosphate</name>
        <dbReference type="ChEBI" id="CHEBI:597326"/>
    </cofactor>
</comment>
<protein>
    <recommendedName>
        <fullName evidence="2">8-amino-7-oxononanoate synthase</fullName>
        <ecNumber evidence="2">2.3.1.47</ecNumber>
    </recommendedName>
</protein>
<evidence type="ECO:0000256" key="1">
    <source>
        <dbReference type="ARBA" id="ARBA00001933"/>
    </source>
</evidence>
<dbReference type="InterPro" id="IPR050087">
    <property type="entry name" value="AON_synthase_class-II"/>
</dbReference>
<dbReference type="EC" id="2.3.1.47" evidence="2"/>
<organism evidence="7 8">
    <name type="scientific">Streptomyces mashuensis</name>
    <dbReference type="NCBI Taxonomy" id="33904"/>
    <lineage>
        <taxon>Bacteria</taxon>
        <taxon>Bacillati</taxon>
        <taxon>Actinomycetota</taxon>
        <taxon>Actinomycetes</taxon>
        <taxon>Kitasatosporales</taxon>
        <taxon>Streptomycetaceae</taxon>
        <taxon>Streptomyces</taxon>
    </lineage>
</organism>
<dbReference type="AlphaFoldDB" id="A0A919B6H7"/>
<evidence type="ECO:0000313" key="8">
    <source>
        <dbReference type="Proteomes" id="UP000638313"/>
    </source>
</evidence>
<evidence type="ECO:0000256" key="3">
    <source>
        <dbReference type="ARBA" id="ARBA00022679"/>
    </source>
</evidence>
<reference evidence="7" key="1">
    <citation type="journal article" date="2014" name="Int. J. Syst. Evol. Microbiol.">
        <title>Complete genome sequence of Corynebacterium casei LMG S-19264T (=DSM 44701T), isolated from a smear-ripened cheese.</title>
        <authorList>
            <consortium name="US DOE Joint Genome Institute (JGI-PGF)"/>
            <person name="Walter F."/>
            <person name="Albersmeier A."/>
            <person name="Kalinowski J."/>
            <person name="Ruckert C."/>
        </authorList>
    </citation>
    <scope>NUCLEOTIDE SEQUENCE</scope>
    <source>
        <strain evidence="7">JCM 4059</strain>
    </source>
</reference>
<name>A0A919B6H7_9ACTN</name>
<evidence type="ECO:0000256" key="4">
    <source>
        <dbReference type="ARBA" id="ARBA00022898"/>
    </source>
</evidence>
<evidence type="ECO:0000313" key="7">
    <source>
        <dbReference type="EMBL" id="GHF53988.1"/>
    </source>
</evidence>
<sequence length="414" mass="43973">MTDQISSVSAPTTMDKVIDRLRARSLQTGGARQMYEKTIAGLDGPRVRFTDGTNPLMLATYDYLGLLDDERINQAVKDAVDTFGTGGHGSRVWGATLTLHRRLEQEIAEWVGTEAALVFASGFVTNFSVIASLAGPGDWLLSDQRNHASIVDGCAAAKSAGAVVKVYRHNDAAHLEELLTQAPPDAARVVVTDGVFSMDGNLVDLPGIAETCRRRGALLFLDEAHSLGVIGPHGGGTPDHYGLPNAADLVMGTLSKSIPASGGFVAGRHDLIEALRFTTRAYVYTGAPSPPNTAAALAAIRLVRQEGDQRRARLRRNLDRLLHRVRQEGLRTTDTGSAIVPVILGENAVAIEVSRLCQEQGLFVLAAVPPLVPAGTARLRLNVTAAQSLDDIDRTVDIIAAAVRRVGAGSLVAT</sequence>
<dbReference type="GO" id="GO:0030170">
    <property type="term" value="F:pyridoxal phosphate binding"/>
    <property type="evidence" value="ECO:0007669"/>
    <property type="project" value="InterPro"/>
</dbReference>
<dbReference type="Pfam" id="PF00155">
    <property type="entry name" value="Aminotran_1_2"/>
    <property type="match status" value="1"/>
</dbReference>
<dbReference type="GO" id="GO:0016874">
    <property type="term" value="F:ligase activity"/>
    <property type="evidence" value="ECO:0007669"/>
    <property type="project" value="UniProtKB-KW"/>
</dbReference>
<dbReference type="EMBL" id="BNBD01000008">
    <property type="protein sequence ID" value="GHF53988.1"/>
    <property type="molecule type" value="Genomic_DNA"/>
</dbReference>
<dbReference type="Gene3D" id="3.40.640.10">
    <property type="entry name" value="Type I PLP-dependent aspartate aminotransferase-like (Major domain)"/>
    <property type="match status" value="1"/>
</dbReference>
<dbReference type="SUPFAM" id="SSF53383">
    <property type="entry name" value="PLP-dependent transferases"/>
    <property type="match status" value="1"/>
</dbReference>
<evidence type="ECO:0000259" key="6">
    <source>
        <dbReference type="Pfam" id="PF00155"/>
    </source>
</evidence>
<comment type="catalytic activity">
    <reaction evidence="5">
        <text>6-carboxyhexanoyl-[ACP] + L-alanine + H(+) = (8S)-8-amino-7-oxononanoate + holo-[ACP] + CO2</text>
        <dbReference type="Rhea" id="RHEA:42288"/>
        <dbReference type="Rhea" id="RHEA-COMP:9685"/>
        <dbReference type="Rhea" id="RHEA-COMP:9955"/>
        <dbReference type="ChEBI" id="CHEBI:15378"/>
        <dbReference type="ChEBI" id="CHEBI:16526"/>
        <dbReference type="ChEBI" id="CHEBI:57972"/>
        <dbReference type="ChEBI" id="CHEBI:64479"/>
        <dbReference type="ChEBI" id="CHEBI:78846"/>
        <dbReference type="ChEBI" id="CHEBI:149468"/>
        <dbReference type="EC" id="2.3.1.47"/>
    </reaction>
</comment>
<keyword evidence="4" id="KW-0663">Pyridoxal phosphate</keyword>
<gene>
    <name evidence="7" type="primary">glyA1</name>
    <name evidence="7" type="ORF">GCM10010218_39020</name>
</gene>
<dbReference type="InterPro" id="IPR004839">
    <property type="entry name" value="Aminotransferase_I/II_large"/>
</dbReference>
<dbReference type="InterPro" id="IPR015421">
    <property type="entry name" value="PyrdxlP-dep_Trfase_major"/>
</dbReference>
<keyword evidence="8" id="KW-1185">Reference proteome</keyword>
<proteinExistence type="predicted"/>
<dbReference type="InterPro" id="IPR015424">
    <property type="entry name" value="PyrdxlP-dep_Trfase"/>
</dbReference>
<feature type="domain" description="Aminotransferase class I/classII large" evidence="6">
    <location>
        <begin position="56"/>
        <end position="399"/>
    </location>
</feature>
<dbReference type="GO" id="GO:0009102">
    <property type="term" value="P:biotin biosynthetic process"/>
    <property type="evidence" value="ECO:0007669"/>
    <property type="project" value="TreeGrafter"/>
</dbReference>
<dbReference type="Proteomes" id="UP000638313">
    <property type="component" value="Unassembled WGS sequence"/>
</dbReference>
<dbReference type="InterPro" id="IPR015422">
    <property type="entry name" value="PyrdxlP-dep_Trfase_small"/>
</dbReference>
<accession>A0A919B6H7</accession>